<dbReference type="CDD" id="cd02440">
    <property type="entry name" value="AdoMet_MTases"/>
    <property type="match status" value="1"/>
</dbReference>
<proteinExistence type="predicted"/>
<accession>A0A1F5WPH3</accession>
<comment type="caution">
    <text evidence="2">The sequence shown here is derived from an EMBL/GenBank/DDBJ whole genome shotgun (WGS) entry which is preliminary data.</text>
</comment>
<dbReference type="Gene3D" id="3.40.50.150">
    <property type="entry name" value="Vaccinia Virus protein VP39"/>
    <property type="match status" value="1"/>
</dbReference>
<organism evidence="2 3">
    <name type="scientific">Candidatus Giovannonibacteria bacterium RIFCSPHIGHO2_02_43_13</name>
    <dbReference type="NCBI Taxonomy" id="1798330"/>
    <lineage>
        <taxon>Bacteria</taxon>
        <taxon>Candidatus Giovannoniibacteriota</taxon>
    </lineage>
</organism>
<name>A0A1F5WPH3_9BACT</name>
<dbReference type="InterPro" id="IPR029063">
    <property type="entry name" value="SAM-dependent_MTases_sf"/>
</dbReference>
<evidence type="ECO:0000313" key="2">
    <source>
        <dbReference type="EMBL" id="OGF77573.1"/>
    </source>
</evidence>
<dbReference type="GO" id="GO:0008757">
    <property type="term" value="F:S-adenosylmethionine-dependent methyltransferase activity"/>
    <property type="evidence" value="ECO:0007669"/>
    <property type="project" value="InterPro"/>
</dbReference>
<dbReference type="SUPFAM" id="SSF53335">
    <property type="entry name" value="S-adenosyl-L-methionine-dependent methyltransferases"/>
    <property type="match status" value="1"/>
</dbReference>
<evidence type="ECO:0000313" key="3">
    <source>
        <dbReference type="Proteomes" id="UP000178425"/>
    </source>
</evidence>
<dbReference type="Proteomes" id="UP000178425">
    <property type="component" value="Unassembled WGS sequence"/>
</dbReference>
<feature type="domain" description="Methyltransferase type 11" evidence="1">
    <location>
        <begin position="12"/>
        <end position="80"/>
    </location>
</feature>
<gene>
    <name evidence="2" type="ORF">A2W54_01875</name>
</gene>
<dbReference type="Pfam" id="PF08241">
    <property type="entry name" value="Methyltransf_11"/>
    <property type="match status" value="1"/>
</dbReference>
<dbReference type="InterPro" id="IPR013216">
    <property type="entry name" value="Methyltransf_11"/>
</dbReference>
<protein>
    <recommendedName>
        <fullName evidence="1">Methyltransferase type 11 domain-containing protein</fullName>
    </recommendedName>
</protein>
<dbReference type="EMBL" id="MFHI01000040">
    <property type="protein sequence ID" value="OGF77573.1"/>
    <property type="molecule type" value="Genomic_DNA"/>
</dbReference>
<sequence>MNPVKKLNLGCGNDIKQGWVNLDSAKLPGVNVVRNIEELPLPFGDGEFDEILANDILEHVEYVPVLKDIHRILKKGGKLTVRVPHFTSKNNFADPTHKKMFSIVTFDFFVKNTEFSKSKERSYYFDFHFDRVSNIRITFEKSSRWFFYNRFVEMFVNKSPGRQYYYEATGISREFPAENIIVELIK</sequence>
<dbReference type="AlphaFoldDB" id="A0A1F5WPH3"/>
<evidence type="ECO:0000259" key="1">
    <source>
        <dbReference type="Pfam" id="PF08241"/>
    </source>
</evidence>
<reference evidence="2 3" key="1">
    <citation type="journal article" date="2016" name="Nat. Commun.">
        <title>Thousands of microbial genomes shed light on interconnected biogeochemical processes in an aquifer system.</title>
        <authorList>
            <person name="Anantharaman K."/>
            <person name="Brown C.T."/>
            <person name="Hug L.A."/>
            <person name="Sharon I."/>
            <person name="Castelle C.J."/>
            <person name="Probst A.J."/>
            <person name="Thomas B.C."/>
            <person name="Singh A."/>
            <person name="Wilkins M.J."/>
            <person name="Karaoz U."/>
            <person name="Brodie E.L."/>
            <person name="Williams K.H."/>
            <person name="Hubbard S.S."/>
            <person name="Banfield J.F."/>
        </authorList>
    </citation>
    <scope>NUCLEOTIDE SEQUENCE [LARGE SCALE GENOMIC DNA]</scope>
</reference>